<dbReference type="GO" id="GO:0003700">
    <property type="term" value="F:DNA-binding transcription factor activity"/>
    <property type="evidence" value="ECO:0007669"/>
    <property type="project" value="InterPro"/>
</dbReference>
<keyword evidence="2" id="KW-0238">DNA-binding</keyword>
<evidence type="ECO:0000256" key="2">
    <source>
        <dbReference type="ARBA" id="ARBA00023125"/>
    </source>
</evidence>
<keyword evidence="3" id="KW-0804">Transcription</keyword>
<protein>
    <submittedName>
        <fullName evidence="5">Helix-turn-helix domain-containing protein</fullName>
    </submittedName>
</protein>
<evidence type="ECO:0000256" key="3">
    <source>
        <dbReference type="ARBA" id="ARBA00023163"/>
    </source>
</evidence>
<dbReference type="PRINTS" id="PR00032">
    <property type="entry name" value="HTHARAC"/>
</dbReference>
<accession>A0A3A3Z0M3</accession>
<dbReference type="RefSeq" id="WP_119950372.1">
    <property type="nucleotide sequence ID" value="NZ_QZEZ01000004.1"/>
</dbReference>
<dbReference type="Gene3D" id="1.10.10.60">
    <property type="entry name" value="Homeodomain-like"/>
    <property type="match status" value="1"/>
</dbReference>
<dbReference type="SMART" id="SM00342">
    <property type="entry name" value="HTH_ARAC"/>
    <property type="match status" value="1"/>
</dbReference>
<dbReference type="GO" id="GO:0043565">
    <property type="term" value="F:sequence-specific DNA binding"/>
    <property type="evidence" value="ECO:0007669"/>
    <property type="project" value="InterPro"/>
</dbReference>
<dbReference type="Proteomes" id="UP000265614">
    <property type="component" value="Unassembled WGS sequence"/>
</dbReference>
<name>A0A3A3Z0M3_9ACTN</name>
<gene>
    <name evidence="5" type="ORF">D5H78_10150</name>
</gene>
<keyword evidence="1" id="KW-0805">Transcription regulation</keyword>
<comment type="caution">
    <text evidence="5">The sequence shown here is derived from an EMBL/GenBank/DDBJ whole genome shotgun (WGS) entry which is preliminary data.</text>
</comment>
<dbReference type="InterPro" id="IPR050204">
    <property type="entry name" value="AraC_XylS_family_regulators"/>
</dbReference>
<evidence type="ECO:0000313" key="6">
    <source>
        <dbReference type="Proteomes" id="UP000265614"/>
    </source>
</evidence>
<dbReference type="InterPro" id="IPR009057">
    <property type="entry name" value="Homeodomain-like_sf"/>
</dbReference>
<dbReference type="AlphaFoldDB" id="A0A3A3Z0M3"/>
<organism evidence="5 6">
    <name type="scientific">Vallicoccus soli</name>
    <dbReference type="NCBI Taxonomy" id="2339232"/>
    <lineage>
        <taxon>Bacteria</taxon>
        <taxon>Bacillati</taxon>
        <taxon>Actinomycetota</taxon>
        <taxon>Actinomycetes</taxon>
        <taxon>Motilibacterales</taxon>
        <taxon>Vallicoccaceae</taxon>
        <taxon>Vallicoccus</taxon>
    </lineage>
</organism>
<sequence length="275" mass="29716">MAAVGLPSRLLRSSDGLGWTAVAARVYEDPAASEAFTVRSEDLLLVLVTAGRYRIESRHDGTWRQADYRPGSMGVSAPGRDSTLRWRSDGRSPLRSLHLHLDPSLVPDSNRFPDALSVDDPFAAAGARALEQALDERGPALYADSLAQALVAHLAHRSAPSRPPAPTPLAGRDVERVVAYMHDHLAEDVPLADLAAVVSLSKYHFLRGFSAATGLTPHRYLARVRLQAAEGLLRGTRLTVQQVAGACGYRSPARFAAAFRRAYGCSPTAYRGRGR</sequence>
<dbReference type="InterPro" id="IPR020449">
    <property type="entry name" value="Tscrpt_reg_AraC-type_HTH"/>
</dbReference>
<dbReference type="EMBL" id="QZEZ01000004">
    <property type="protein sequence ID" value="RJK95946.1"/>
    <property type="molecule type" value="Genomic_DNA"/>
</dbReference>
<dbReference type="Pfam" id="PF12833">
    <property type="entry name" value="HTH_18"/>
    <property type="match status" value="1"/>
</dbReference>
<evidence type="ECO:0000259" key="4">
    <source>
        <dbReference type="PROSITE" id="PS01124"/>
    </source>
</evidence>
<dbReference type="OrthoDB" id="9816011at2"/>
<feature type="domain" description="HTH araC/xylS-type" evidence="4">
    <location>
        <begin position="175"/>
        <end position="273"/>
    </location>
</feature>
<evidence type="ECO:0000313" key="5">
    <source>
        <dbReference type="EMBL" id="RJK95946.1"/>
    </source>
</evidence>
<dbReference type="PANTHER" id="PTHR46796:SF6">
    <property type="entry name" value="ARAC SUBFAMILY"/>
    <property type="match status" value="1"/>
</dbReference>
<keyword evidence="6" id="KW-1185">Reference proteome</keyword>
<proteinExistence type="predicted"/>
<dbReference type="PANTHER" id="PTHR46796">
    <property type="entry name" value="HTH-TYPE TRANSCRIPTIONAL ACTIVATOR RHAS-RELATED"/>
    <property type="match status" value="1"/>
</dbReference>
<dbReference type="PROSITE" id="PS01124">
    <property type="entry name" value="HTH_ARAC_FAMILY_2"/>
    <property type="match status" value="1"/>
</dbReference>
<evidence type="ECO:0000256" key="1">
    <source>
        <dbReference type="ARBA" id="ARBA00023015"/>
    </source>
</evidence>
<dbReference type="InterPro" id="IPR018060">
    <property type="entry name" value="HTH_AraC"/>
</dbReference>
<dbReference type="SUPFAM" id="SSF46689">
    <property type="entry name" value="Homeodomain-like"/>
    <property type="match status" value="2"/>
</dbReference>
<reference evidence="5 6" key="1">
    <citation type="submission" date="2018-09" db="EMBL/GenBank/DDBJ databases">
        <title>YIM 75000 draft genome.</title>
        <authorList>
            <person name="Tang S."/>
            <person name="Feng Y."/>
        </authorList>
    </citation>
    <scope>NUCLEOTIDE SEQUENCE [LARGE SCALE GENOMIC DNA]</scope>
    <source>
        <strain evidence="5 6">YIM 75000</strain>
    </source>
</reference>